<protein>
    <recommendedName>
        <fullName evidence="4">RRM domain-containing protein</fullName>
    </recommendedName>
</protein>
<feature type="compositionally biased region" description="Polar residues" evidence="1">
    <location>
        <begin position="395"/>
        <end position="405"/>
    </location>
</feature>
<dbReference type="InterPro" id="IPR035979">
    <property type="entry name" value="RBD_domain_sf"/>
</dbReference>
<keyword evidence="3" id="KW-1185">Reference proteome</keyword>
<dbReference type="RefSeq" id="XP_052944218.1">
    <property type="nucleotide sequence ID" value="XM_053087502.1"/>
</dbReference>
<feature type="region of interest" description="Disordered" evidence="1">
    <location>
        <begin position="241"/>
        <end position="303"/>
    </location>
</feature>
<proteinExistence type="predicted"/>
<evidence type="ECO:0000256" key="1">
    <source>
        <dbReference type="SAM" id="MobiDB-lite"/>
    </source>
</evidence>
<feature type="region of interest" description="Disordered" evidence="1">
    <location>
        <begin position="390"/>
        <end position="411"/>
    </location>
</feature>
<name>A0AA38LUV8_9TREE</name>
<feature type="compositionally biased region" description="Basic residues" evidence="1">
    <location>
        <begin position="271"/>
        <end position="294"/>
    </location>
</feature>
<organism evidence="2 3">
    <name type="scientific">Dioszegia hungarica</name>
    <dbReference type="NCBI Taxonomy" id="4972"/>
    <lineage>
        <taxon>Eukaryota</taxon>
        <taxon>Fungi</taxon>
        <taxon>Dikarya</taxon>
        <taxon>Basidiomycota</taxon>
        <taxon>Agaricomycotina</taxon>
        <taxon>Tremellomycetes</taxon>
        <taxon>Tremellales</taxon>
        <taxon>Bulleribasidiaceae</taxon>
        <taxon>Dioszegia</taxon>
    </lineage>
</organism>
<dbReference type="PANTHER" id="PTHR18806">
    <property type="entry name" value="RBM25 PROTEIN"/>
    <property type="match status" value="1"/>
</dbReference>
<feature type="compositionally biased region" description="Polar residues" evidence="1">
    <location>
        <begin position="241"/>
        <end position="251"/>
    </location>
</feature>
<gene>
    <name evidence="2" type="ORF">MKK02DRAFT_28183</name>
</gene>
<reference evidence="2" key="1">
    <citation type="journal article" date="2022" name="G3 (Bethesda)">
        <title>High quality genome of the basidiomycete yeast Dioszegia hungarica PDD-24b-2 isolated from cloud water.</title>
        <authorList>
            <person name="Jarrige D."/>
            <person name="Haridas S."/>
            <person name="Bleykasten-Grosshans C."/>
            <person name="Joly M."/>
            <person name="Nadalig T."/>
            <person name="Sancelme M."/>
            <person name="Vuilleumier S."/>
            <person name="Grigoriev I.V."/>
            <person name="Amato P."/>
            <person name="Bringel F."/>
        </authorList>
    </citation>
    <scope>NUCLEOTIDE SEQUENCE</scope>
    <source>
        <strain evidence="2">PDD-24b-2</strain>
    </source>
</reference>
<feature type="region of interest" description="Disordered" evidence="1">
    <location>
        <begin position="429"/>
        <end position="453"/>
    </location>
</feature>
<dbReference type="InterPro" id="IPR052768">
    <property type="entry name" value="RBM25"/>
</dbReference>
<sequence length="453" mass="50099">MIPFPTPGNGLPSRSFTKPLNSINVYVGCIAPGIENAILIELLNLNRGRNKGKPEAYGFVSIEDPEVVRRCIRCLSGVRLPDLSPEGIREKRPAKALVLRVDEKAMAFKQTSGSTVDCELDDNTADAAARDIIAVIIARLGQVHTALAREPVTRASGGQTPINVIVPAHLQNLRVGDLPEKQRVVCLDQICVFRENAAWLDREQKLREEQTKMALIYNPGGYKRPPSPSAYGYGPRGFQWNASTSSASSQYPPGGRDRPPPQMHGGDLTARAKRSLHSAGRSTHRRGRHSRRTKEHQEDVRDQQANMVKHEAGERESWGSVTEQTQELARVEEVEMQRGLVSDKAAPINCVEPPEPPITRRPTARAKARLAPAIAFAFDVDDEEKVAANKRKQRSFNQTRPQYAQHQYDGPLFGGHYAGDFSLRRQQDTRVNTNKALPAVPDSRGVRFGAAPP</sequence>
<dbReference type="EMBL" id="JAKWFO010000007">
    <property type="protein sequence ID" value="KAI9634441.1"/>
    <property type="molecule type" value="Genomic_DNA"/>
</dbReference>
<accession>A0AA38LUV8</accession>
<dbReference type="Proteomes" id="UP001164286">
    <property type="component" value="Unassembled WGS sequence"/>
</dbReference>
<evidence type="ECO:0008006" key="4">
    <source>
        <dbReference type="Google" id="ProtNLM"/>
    </source>
</evidence>
<evidence type="ECO:0000313" key="3">
    <source>
        <dbReference type="Proteomes" id="UP001164286"/>
    </source>
</evidence>
<comment type="caution">
    <text evidence="2">The sequence shown here is derived from an EMBL/GenBank/DDBJ whole genome shotgun (WGS) entry which is preliminary data.</text>
</comment>
<dbReference type="GeneID" id="77726707"/>
<evidence type="ECO:0000313" key="2">
    <source>
        <dbReference type="EMBL" id="KAI9634441.1"/>
    </source>
</evidence>
<dbReference type="AlphaFoldDB" id="A0AA38LUV8"/>
<dbReference type="GO" id="GO:0003729">
    <property type="term" value="F:mRNA binding"/>
    <property type="evidence" value="ECO:0007669"/>
    <property type="project" value="TreeGrafter"/>
</dbReference>
<dbReference type="PANTHER" id="PTHR18806:SF4">
    <property type="entry name" value="RNA-BINDING PROTEIN 25"/>
    <property type="match status" value="1"/>
</dbReference>
<dbReference type="GO" id="GO:0005681">
    <property type="term" value="C:spliceosomal complex"/>
    <property type="evidence" value="ECO:0007669"/>
    <property type="project" value="TreeGrafter"/>
</dbReference>
<dbReference type="SUPFAM" id="SSF54928">
    <property type="entry name" value="RNA-binding domain, RBD"/>
    <property type="match status" value="1"/>
</dbReference>